<accession>A0AA86VU70</accession>
<organism evidence="2 3">
    <name type="scientific">Sphenostylis stenocarpa</name>
    <dbReference type="NCBI Taxonomy" id="92480"/>
    <lineage>
        <taxon>Eukaryota</taxon>
        <taxon>Viridiplantae</taxon>
        <taxon>Streptophyta</taxon>
        <taxon>Embryophyta</taxon>
        <taxon>Tracheophyta</taxon>
        <taxon>Spermatophyta</taxon>
        <taxon>Magnoliopsida</taxon>
        <taxon>eudicotyledons</taxon>
        <taxon>Gunneridae</taxon>
        <taxon>Pentapetalae</taxon>
        <taxon>rosids</taxon>
        <taxon>fabids</taxon>
        <taxon>Fabales</taxon>
        <taxon>Fabaceae</taxon>
        <taxon>Papilionoideae</taxon>
        <taxon>50 kb inversion clade</taxon>
        <taxon>NPAAA clade</taxon>
        <taxon>indigoferoid/millettioid clade</taxon>
        <taxon>Phaseoleae</taxon>
        <taxon>Sphenostylis</taxon>
    </lineage>
</organism>
<name>A0AA86VU70_9FABA</name>
<dbReference type="AlphaFoldDB" id="A0AA86VU70"/>
<feature type="region of interest" description="Disordered" evidence="1">
    <location>
        <begin position="1"/>
        <end position="58"/>
    </location>
</feature>
<feature type="compositionally biased region" description="Basic and acidic residues" evidence="1">
    <location>
        <begin position="1"/>
        <end position="12"/>
    </location>
</feature>
<dbReference type="Proteomes" id="UP001189624">
    <property type="component" value="Chromosome 9"/>
</dbReference>
<sequence>MKKTDSKEEIRAPRPKSSNFENGNFIFKASLSPTTKRAREKGKTGEVEQGYETCTKWT</sequence>
<reference evidence="2" key="1">
    <citation type="submission" date="2023-10" db="EMBL/GenBank/DDBJ databases">
        <authorList>
            <person name="Domelevo Entfellner J.-B."/>
        </authorList>
    </citation>
    <scope>NUCLEOTIDE SEQUENCE</scope>
</reference>
<evidence type="ECO:0000313" key="3">
    <source>
        <dbReference type="Proteomes" id="UP001189624"/>
    </source>
</evidence>
<dbReference type="Gramene" id="rna-AYBTSS11_LOCUS27689">
    <property type="protein sequence ID" value="CAJ1975563.1"/>
    <property type="gene ID" value="gene-AYBTSS11_LOCUS27689"/>
</dbReference>
<evidence type="ECO:0000313" key="2">
    <source>
        <dbReference type="EMBL" id="CAJ1975563.1"/>
    </source>
</evidence>
<protein>
    <submittedName>
        <fullName evidence="2">Uncharacterized protein</fullName>
    </submittedName>
</protein>
<dbReference type="EMBL" id="OY731406">
    <property type="protein sequence ID" value="CAJ1975563.1"/>
    <property type="molecule type" value="Genomic_DNA"/>
</dbReference>
<evidence type="ECO:0000256" key="1">
    <source>
        <dbReference type="SAM" id="MobiDB-lite"/>
    </source>
</evidence>
<gene>
    <name evidence="2" type="ORF">AYBTSS11_LOCUS27689</name>
</gene>
<keyword evidence="3" id="KW-1185">Reference proteome</keyword>
<proteinExistence type="predicted"/>